<dbReference type="Proteomes" id="UP000184031">
    <property type="component" value="Unassembled WGS sequence"/>
</dbReference>
<dbReference type="InterPro" id="IPR006626">
    <property type="entry name" value="PbH1"/>
</dbReference>
<dbReference type="AlphaFoldDB" id="A0A1M6QDP1"/>
<dbReference type="STRING" id="1055723.SAMN05216293_0552"/>
<dbReference type="SUPFAM" id="SSF51126">
    <property type="entry name" value="Pectin lyase-like"/>
    <property type="match status" value="1"/>
</dbReference>
<proteinExistence type="predicted"/>
<comment type="caution">
    <text evidence="2">The sequence shown here is derived from an EMBL/GenBank/DDBJ whole genome shotgun (WGS) entry which is preliminary data.</text>
</comment>
<sequence length="1004" mass="113537">MLVSSKKTSSQKKTIFGALVLLVILLLLSASSKNWEGNFGGKSKNNEPKSATETPTIIKPGPHLDDQLVSGENRIFQKDNLSLFLNNDLGIPTLFVVYSDSLSQTQKNSRFLAFLYLKRLEEWKAANNKTDYILLAKESLIPITKQLGNRLYYVFKFQLEHPYFEINNLKKIEFVRHTREFGRSEEAIVNLEEIGFTYPNPSQNTLKNFQISLQAKEFEKITVKRNQALESGILITTDDDLVKGDISTDGKTDLPVEMRLKGDWTDHLIHPTKWSYRIVPKGEETVFGIRKLSIQHPKSRNFIWEWLFNKVIKDNDLTGLRYDFLNVELKISDIDSVIPMGIMAMEESFDKILIENNRRREGLILALDESMYWAERKQVKDLGLEYPKDADVKNREDLPIKVYNENKVLSSPVLSEQFKIAKNLVVGLRNGELKLSEAFDVDKLALYIALSNLFGGHHGLHTENIRIYYNPVTNKLEPISFDSNSGHEINDLRAYPIGIHDQEFKEKLFEKYELVSSNEFVNGVMDKYFQELNDLYFELSGEFPEANLDYGILQHNANVIKKKINPNTIVGASLIQHDKNQMTLEIRNFAEFPVVMEGLVLENGKSLNQSPFERLIIGANDTLDFTYRLKDAFNNAFVSKKNKEGGFRYPKDLKKIQLKYHILGSTASKLSPIFPYASRFDQNVVVDNKLKNNFQDFEFIKTDEDKGTIVLKTGKYELDKILHIPENFRVEIEAGFNLNLVNNASIISYSPIFCKGTATNPINIYSENGTGGGIFVSSTNVTSIVQHVNFTNLSVPKMVSWSLSGAVNFNEAQVQIKNCVFKKNRSEDALNIIRSRFEIDSIAFVDTFSDSFDGDFGEGSISNSTFTNSGNDGIDVSGSNIEISNIHIENPADKGVSAGEGSTIMGHNVTVVGGEIGMVSKDLSRITLSDVVIENTRLAISCFQKKSEFGPGIIDLNNVQFRGNEVFHLVEATSELIIDNVLVKDKSEKVIDKMYGNQYGKSSR</sequence>
<name>A0A1M6QDP1_9FLAO</name>
<protein>
    <recommendedName>
        <fullName evidence="5">Right handed beta helix region</fullName>
    </recommendedName>
</protein>
<evidence type="ECO:0000313" key="3">
    <source>
        <dbReference type="Proteomes" id="UP000184031"/>
    </source>
</evidence>
<dbReference type="Gene3D" id="2.160.20.10">
    <property type="entry name" value="Single-stranded right-handed beta-helix, Pectin lyase-like"/>
    <property type="match status" value="1"/>
</dbReference>
<dbReference type="EMBL" id="FOKU01000001">
    <property type="protein sequence ID" value="SFB70300.1"/>
    <property type="molecule type" value="Genomic_DNA"/>
</dbReference>
<evidence type="ECO:0000313" key="1">
    <source>
        <dbReference type="EMBL" id="SFB70300.1"/>
    </source>
</evidence>
<evidence type="ECO:0000313" key="4">
    <source>
        <dbReference type="Proteomes" id="UP000198940"/>
    </source>
</evidence>
<dbReference type="InterPro" id="IPR011050">
    <property type="entry name" value="Pectin_lyase_fold/virulence"/>
</dbReference>
<evidence type="ECO:0008006" key="5">
    <source>
        <dbReference type="Google" id="ProtNLM"/>
    </source>
</evidence>
<organism evidence="2 3">
    <name type="scientific">Flagellimonas taeanensis</name>
    <dbReference type="NCBI Taxonomy" id="1005926"/>
    <lineage>
        <taxon>Bacteria</taxon>
        <taxon>Pseudomonadati</taxon>
        <taxon>Bacteroidota</taxon>
        <taxon>Flavobacteriia</taxon>
        <taxon>Flavobacteriales</taxon>
        <taxon>Flavobacteriaceae</taxon>
        <taxon>Flagellimonas</taxon>
    </lineage>
</organism>
<reference evidence="2 3" key="1">
    <citation type="submission" date="2016-11" db="EMBL/GenBank/DDBJ databases">
        <authorList>
            <person name="Varghese N."/>
            <person name="Submissions S."/>
        </authorList>
    </citation>
    <scope>NUCLEOTIDE SEQUENCE [LARGE SCALE GENOMIC DNA]</scope>
    <source>
        <strain evidence="2 3">CGMCC 1.12174</strain>
        <strain evidence="1 4">DSM 26351</strain>
    </source>
</reference>
<gene>
    <name evidence="1" type="ORF">SAMN04487891_101545</name>
    <name evidence="2" type="ORF">SAMN05216293_0552</name>
</gene>
<dbReference type="InterPro" id="IPR012334">
    <property type="entry name" value="Pectin_lyas_fold"/>
</dbReference>
<accession>A0A1M6QDP1</accession>
<dbReference type="SMART" id="SM00710">
    <property type="entry name" value="PbH1"/>
    <property type="match status" value="4"/>
</dbReference>
<dbReference type="Proteomes" id="UP000198940">
    <property type="component" value="Unassembled WGS sequence"/>
</dbReference>
<evidence type="ECO:0000313" key="2">
    <source>
        <dbReference type="EMBL" id="SHK18183.1"/>
    </source>
</evidence>
<keyword evidence="4" id="KW-1185">Reference proteome</keyword>
<dbReference type="EMBL" id="FRAT01000001">
    <property type="protein sequence ID" value="SHK18183.1"/>
    <property type="molecule type" value="Genomic_DNA"/>
</dbReference>